<keyword evidence="10" id="KW-1185">Reference proteome</keyword>
<dbReference type="KEGG" id="ahb:bsdtb5_21760"/>
<evidence type="ECO:0000256" key="4">
    <source>
        <dbReference type="ARBA" id="ARBA00023125"/>
    </source>
</evidence>
<sequence>MSEQAIRILIAEDMEPIRKRYVKILSEVEDMEVIADVSSGEEAVIKAELTHPDVILMDIEMESKDAGLRASKILLEKYKDIKIIILTVYEEDELIYTAFQFGVCDYIKKNANSVDIVNSIRNVYLGNAPLRPEIASKILGEFKRVKSYESSFLYAVNLVSSLTSTEMEILNLLLEHKTRREICQIRYVEMSTMKTQIRNILQKFNKRSIEEVVALIYSLNLYDFIKKQTGKN</sequence>
<evidence type="ECO:0000256" key="2">
    <source>
        <dbReference type="ARBA" id="ARBA00022553"/>
    </source>
</evidence>
<evidence type="ECO:0000256" key="6">
    <source>
        <dbReference type="ARBA" id="ARBA00024867"/>
    </source>
</evidence>
<feature type="domain" description="Response regulatory" evidence="8">
    <location>
        <begin position="7"/>
        <end position="124"/>
    </location>
</feature>
<dbReference type="InterPro" id="IPR016032">
    <property type="entry name" value="Sig_transdc_resp-reg_C-effctor"/>
</dbReference>
<dbReference type="PANTHER" id="PTHR43214">
    <property type="entry name" value="TWO-COMPONENT RESPONSE REGULATOR"/>
    <property type="match status" value="1"/>
</dbReference>
<keyword evidence="4 9" id="KW-0238">DNA-binding</keyword>
<evidence type="ECO:0000313" key="9">
    <source>
        <dbReference type="EMBL" id="BCN30881.1"/>
    </source>
</evidence>
<dbReference type="InterPro" id="IPR001789">
    <property type="entry name" value="Sig_transdc_resp-reg_receiver"/>
</dbReference>
<evidence type="ECO:0000313" key="10">
    <source>
        <dbReference type="Proteomes" id="UP000595897"/>
    </source>
</evidence>
<dbReference type="Pfam" id="PF00072">
    <property type="entry name" value="Response_reg"/>
    <property type="match status" value="1"/>
</dbReference>
<dbReference type="SMART" id="SM00421">
    <property type="entry name" value="HTH_LUXR"/>
    <property type="match status" value="1"/>
</dbReference>
<dbReference type="SUPFAM" id="SSF46894">
    <property type="entry name" value="C-terminal effector domain of the bipartite response regulators"/>
    <property type="match status" value="1"/>
</dbReference>
<dbReference type="EMBL" id="AP024169">
    <property type="protein sequence ID" value="BCN30881.1"/>
    <property type="molecule type" value="Genomic_DNA"/>
</dbReference>
<accession>A0A7R7EL42</accession>
<dbReference type="Gene3D" id="3.40.50.2300">
    <property type="match status" value="1"/>
</dbReference>
<evidence type="ECO:0000259" key="8">
    <source>
        <dbReference type="PROSITE" id="PS50110"/>
    </source>
</evidence>
<comment type="function">
    <text evidence="6">May play the central regulatory role in sporulation. It may be an element of the effector pathway responsible for the activation of sporulation genes in response to nutritional stress. Spo0A may act in concert with spo0H (a sigma factor) to control the expression of some genes that are critical to the sporulation process.</text>
</comment>
<dbReference type="RefSeq" id="WP_271712040.1">
    <property type="nucleotide sequence ID" value="NZ_AP024169.1"/>
</dbReference>
<keyword evidence="3" id="KW-0805">Transcription regulation</keyword>
<gene>
    <name evidence="9" type="ORF">bsdtb5_21760</name>
</gene>
<keyword evidence="5" id="KW-0804">Transcription</keyword>
<dbReference type="InterPro" id="IPR000792">
    <property type="entry name" value="Tscrpt_reg_LuxR_C"/>
</dbReference>
<name>A0A7R7EL42_9FIRM</name>
<dbReference type="GO" id="GO:0000160">
    <property type="term" value="P:phosphorelay signal transduction system"/>
    <property type="evidence" value="ECO:0007669"/>
    <property type="project" value="InterPro"/>
</dbReference>
<evidence type="ECO:0000256" key="7">
    <source>
        <dbReference type="PROSITE-ProRule" id="PRU00169"/>
    </source>
</evidence>
<organism evidence="9 10">
    <name type="scientific">Anaeromicropila herbilytica</name>
    <dbReference type="NCBI Taxonomy" id="2785025"/>
    <lineage>
        <taxon>Bacteria</taxon>
        <taxon>Bacillati</taxon>
        <taxon>Bacillota</taxon>
        <taxon>Clostridia</taxon>
        <taxon>Lachnospirales</taxon>
        <taxon>Lachnospiraceae</taxon>
        <taxon>Anaeromicropila</taxon>
    </lineage>
</organism>
<dbReference type="InterPro" id="IPR039420">
    <property type="entry name" value="WalR-like"/>
</dbReference>
<dbReference type="AlphaFoldDB" id="A0A7R7EL42"/>
<dbReference type="CDD" id="cd17535">
    <property type="entry name" value="REC_NarL-like"/>
    <property type="match status" value="1"/>
</dbReference>
<protein>
    <recommendedName>
        <fullName evidence="1">Stage 0 sporulation protein A homolog</fullName>
    </recommendedName>
</protein>
<feature type="modified residue" description="4-aspartylphosphate" evidence="7">
    <location>
        <position position="58"/>
    </location>
</feature>
<proteinExistence type="predicted"/>
<dbReference type="GO" id="GO:0003677">
    <property type="term" value="F:DNA binding"/>
    <property type="evidence" value="ECO:0007669"/>
    <property type="project" value="UniProtKB-KW"/>
</dbReference>
<dbReference type="Pfam" id="PF00196">
    <property type="entry name" value="GerE"/>
    <property type="match status" value="1"/>
</dbReference>
<dbReference type="SUPFAM" id="SSF52172">
    <property type="entry name" value="CheY-like"/>
    <property type="match status" value="1"/>
</dbReference>
<dbReference type="Proteomes" id="UP000595897">
    <property type="component" value="Chromosome"/>
</dbReference>
<dbReference type="PANTHER" id="PTHR43214:SF43">
    <property type="entry name" value="TWO-COMPONENT RESPONSE REGULATOR"/>
    <property type="match status" value="1"/>
</dbReference>
<keyword evidence="2 7" id="KW-0597">Phosphoprotein</keyword>
<evidence type="ECO:0000256" key="5">
    <source>
        <dbReference type="ARBA" id="ARBA00023163"/>
    </source>
</evidence>
<dbReference type="PROSITE" id="PS50110">
    <property type="entry name" value="RESPONSE_REGULATORY"/>
    <property type="match status" value="1"/>
</dbReference>
<evidence type="ECO:0000256" key="1">
    <source>
        <dbReference type="ARBA" id="ARBA00018672"/>
    </source>
</evidence>
<reference evidence="9 10" key="1">
    <citation type="submission" date="2020-11" db="EMBL/GenBank/DDBJ databases">
        <title>Draft genome sequencing of a Lachnospiraceae strain isolated from anoxic soil subjected to BSD treatment.</title>
        <authorList>
            <person name="Uek A."/>
            <person name="Tonouchi A."/>
        </authorList>
    </citation>
    <scope>NUCLEOTIDE SEQUENCE [LARGE SCALE GENOMIC DNA]</scope>
    <source>
        <strain evidence="9 10">TB5</strain>
    </source>
</reference>
<evidence type="ECO:0000256" key="3">
    <source>
        <dbReference type="ARBA" id="ARBA00023015"/>
    </source>
</evidence>
<dbReference type="GO" id="GO:0006355">
    <property type="term" value="P:regulation of DNA-templated transcription"/>
    <property type="evidence" value="ECO:0007669"/>
    <property type="project" value="InterPro"/>
</dbReference>
<dbReference type="InterPro" id="IPR011006">
    <property type="entry name" value="CheY-like_superfamily"/>
</dbReference>
<dbReference type="SMART" id="SM00448">
    <property type="entry name" value="REC"/>
    <property type="match status" value="1"/>
</dbReference>
<dbReference type="InterPro" id="IPR058245">
    <property type="entry name" value="NreC/VraR/RcsB-like_REC"/>
</dbReference>